<evidence type="ECO:0000256" key="1">
    <source>
        <dbReference type="ARBA" id="ARBA00022692"/>
    </source>
</evidence>
<dbReference type="Gene3D" id="1.10.3860.10">
    <property type="entry name" value="Sodium:dicarboxylate symporter"/>
    <property type="match status" value="1"/>
</dbReference>
<dbReference type="EMBL" id="NHOQ01000099">
    <property type="protein sequence ID" value="PWA32980.1"/>
    <property type="molecule type" value="Genomic_DNA"/>
</dbReference>
<dbReference type="AlphaFoldDB" id="A0A315WWG0"/>
<feature type="transmembrane region" description="Helical" evidence="5">
    <location>
        <begin position="32"/>
        <end position="58"/>
    </location>
</feature>
<dbReference type="Proteomes" id="UP000250572">
    <property type="component" value="Unassembled WGS sequence"/>
</dbReference>
<keyword evidence="1 5" id="KW-0812">Transmembrane</keyword>
<dbReference type="GO" id="GO:0016020">
    <property type="term" value="C:membrane"/>
    <property type="evidence" value="ECO:0007669"/>
    <property type="project" value="InterPro"/>
</dbReference>
<evidence type="ECO:0000256" key="5">
    <source>
        <dbReference type="SAM" id="Phobius"/>
    </source>
</evidence>
<evidence type="ECO:0000313" key="6">
    <source>
        <dbReference type="EMBL" id="PWA32980.1"/>
    </source>
</evidence>
<gene>
    <name evidence="6" type="ORF">CCH79_00016849</name>
</gene>
<comment type="caution">
    <text evidence="6">The sequence shown here is derived from an EMBL/GenBank/DDBJ whole genome shotgun (WGS) entry which is preliminary data.</text>
</comment>
<keyword evidence="3 5" id="KW-0472">Membrane</keyword>
<accession>A0A315WWG0</accession>
<reference evidence="6 7" key="1">
    <citation type="journal article" date="2018" name="G3 (Bethesda)">
        <title>A High-Quality Reference Genome for the Invasive Mosquitofish Gambusia affinis Using a Chicago Library.</title>
        <authorList>
            <person name="Hoffberg S.L."/>
            <person name="Troendle N.J."/>
            <person name="Glenn T.C."/>
            <person name="Mahmud O."/>
            <person name="Louha S."/>
            <person name="Chalopin D."/>
            <person name="Bennetzen J.L."/>
            <person name="Mauricio R."/>
        </authorList>
    </citation>
    <scope>NUCLEOTIDE SEQUENCE [LARGE SCALE GENOMIC DNA]</scope>
    <source>
        <strain evidence="6">NE01/NJP1002.9</strain>
        <tissue evidence="6">Muscle</tissue>
    </source>
</reference>
<proteinExistence type="predicted"/>
<protein>
    <submittedName>
        <fullName evidence="6">Uncharacterized protein</fullName>
    </submittedName>
</protein>
<feature type="region of interest" description="Disordered" evidence="4">
    <location>
        <begin position="113"/>
        <end position="136"/>
    </location>
</feature>
<dbReference type="GO" id="GO:0015293">
    <property type="term" value="F:symporter activity"/>
    <property type="evidence" value="ECO:0007669"/>
    <property type="project" value="InterPro"/>
</dbReference>
<dbReference type="InterPro" id="IPR036458">
    <property type="entry name" value="Na:dicarbo_symporter_sf"/>
</dbReference>
<evidence type="ECO:0000256" key="2">
    <source>
        <dbReference type="ARBA" id="ARBA00022989"/>
    </source>
</evidence>
<keyword evidence="2 5" id="KW-1133">Transmembrane helix</keyword>
<sequence length="569" mass="63898">MPMTKDQMISPIMLGVTQLNNQMSKKAAIFTGLYICGTTFLSVAIGNFVIGMTLVLIAKPGEGQDLTSNEKLEVPPFSLHLVLQDLLSGAQPSRFTDGCFSILHAVLHASMEPPASEEEVKEEQERARPPARVGRIRSSPPSIFPPRIYSYLDNVHLVGAPLKAKHVENCGSKMTCLKMFLTHLSEGISELGSWQFMDNMRKIMAWPGHLKDQGKAITTINVYLVIVAQFLVYFADTPPQDCTLSRTQIVHAVRDVKAASSQITTSIVLQQIWVKAGKKGRVLTARLLHRCRTLARRRIPRLLQKFEAKPLGVELRYRFYGYFGLYVIGPVENHKTGCSFVVAQLYLKKDKFQWITLWNKKAWEEMGLRRKPTMTDIHNSVAILVSNIHTKSCLRARRTMAPSSMDGALGPLLTRNLLPPQARNTQSMDVRNQMSRLMCHDTATADKFYAFNLEENQLADLRRRFEEATKPASPSSSTRFHMSLEEVNVEFASHFHPICNSEWSYQLVSNDCRPKHHTTSSLLTPDSMGTWTLLAIPSSLPSIGPPQFAPSCAEERVFGENPEPRSCSI</sequence>
<name>A0A315WWG0_GAMAF</name>
<evidence type="ECO:0000313" key="7">
    <source>
        <dbReference type="Proteomes" id="UP000250572"/>
    </source>
</evidence>
<organism evidence="6 7">
    <name type="scientific">Gambusia affinis</name>
    <name type="common">Western mosquitofish</name>
    <name type="synonym">Heterandria affinis</name>
    <dbReference type="NCBI Taxonomy" id="33528"/>
    <lineage>
        <taxon>Eukaryota</taxon>
        <taxon>Metazoa</taxon>
        <taxon>Chordata</taxon>
        <taxon>Craniata</taxon>
        <taxon>Vertebrata</taxon>
        <taxon>Euteleostomi</taxon>
        <taxon>Actinopterygii</taxon>
        <taxon>Neopterygii</taxon>
        <taxon>Teleostei</taxon>
        <taxon>Neoteleostei</taxon>
        <taxon>Acanthomorphata</taxon>
        <taxon>Ovalentaria</taxon>
        <taxon>Atherinomorphae</taxon>
        <taxon>Cyprinodontiformes</taxon>
        <taxon>Poeciliidae</taxon>
        <taxon>Poeciliinae</taxon>
        <taxon>Gambusia</taxon>
    </lineage>
</organism>
<keyword evidence="7" id="KW-1185">Reference proteome</keyword>
<evidence type="ECO:0000256" key="4">
    <source>
        <dbReference type="SAM" id="MobiDB-lite"/>
    </source>
</evidence>
<evidence type="ECO:0000256" key="3">
    <source>
        <dbReference type="ARBA" id="ARBA00023136"/>
    </source>
</evidence>